<reference evidence="4" key="4">
    <citation type="submission" date="2019-02" db="EMBL/GenBank/DDBJ databases">
        <authorList>
            <person name="Buron G."/>
            <person name="Chaylann A."/>
            <person name="Dolejs I."/>
            <person name="Forster J."/>
            <person name="Miks M.H."/>
        </authorList>
    </citation>
    <scope>NUCLEOTIDE SEQUENCE</scope>
    <source>
        <strain evidence="4">DSM 10551</strain>
    </source>
</reference>
<reference evidence="3 6" key="2">
    <citation type="submission" date="2017-04" db="EMBL/GenBank/DDBJ databases">
        <title>Kefir bacterial isolates.</title>
        <authorList>
            <person name="Kim Y."/>
            <person name="Blasche S."/>
            <person name="Patil K.R."/>
        </authorList>
    </citation>
    <scope>NUCLEOTIDE SEQUENCE [LARGE SCALE GENOMIC DNA]</scope>
    <source>
        <strain evidence="3 6">OG2</strain>
    </source>
</reference>
<dbReference type="RefSeq" id="WP_057961717.1">
    <property type="nucleotide sequence ID" value="NZ_BAAAXO010000046.1"/>
</dbReference>
<keyword evidence="7" id="KW-1185">Reference proteome</keyword>
<evidence type="ECO:0000313" key="2">
    <source>
        <dbReference type="EMBL" id="GAW72807.1"/>
    </source>
</evidence>
<reference evidence="2 5" key="1">
    <citation type="journal article" date="2017" name="Biosci Microbiota Food Health">
        <title>Genomic characterization reconfirms the taxonomic status of Lactobacillus parakefiri.</title>
        <authorList>
            <person name="Tanizawa Y."/>
            <person name="Kobayashi H."/>
            <person name="Kaminuma E."/>
            <person name="Sakamoto M."/>
            <person name="Ohkuma M."/>
            <person name="Nakamura Y."/>
            <person name="Arita M."/>
            <person name="Tohno M."/>
        </authorList>
    </citation>
    <scope>NUCLEOTIDE SEQUENCE [LARGE SCALE GENOMIC DNA]</scope>
    <source>
        <strain evidence="2 5">JCM 8573</strain>
    </source>
</reference>
<name>A0A269YP18_9LACO</name>
<protein>
    <recommendedName>
        <fullName evidence="8">DUF5626 domain-containing protein</fullName>
    </recommendedName>
</protein>
<comment type="caution">
    <text evidence="3">The sequence shown here is derived from an EMBL/GenBank/DDBJ whole genome shotgun (WGS) entry which is preliminary data.</text>
</comment>
<evidence type="ECO:0000313" key="5">
    <source>
        <dbReference type="Proteomes" id="UP000214739"/>
    </source>
</evidence>
<evidence type="ECO:0000313" key="6">
    <source>
        <dbReference type="Proteomes" id="UP000216802"/>
    </source>
</evidence>
<organism evidence="3 6">
    <name type="scientific">Lentilactobacillus parakefiri</name>
    <dbReference type="NCBI Taxonomy" id="152332"/>
    <lineage>
        <taxon>Bacteria</taxon>
        <taxon>Bacillati</taxon>
        <taxon>Bacillota</taxon>
        <taxon>Bacilli</taxon>
        <taxon>Lactobacillales</taxon>
        <taxon>Lactobacillaceae</taxon>
        <taxon>Lentilactobacillus</taxon>
    </lineage>
</organism>
<dbReference type="EMBL" id="PUFL01000050">
    <property type="protein sequence ID" value="TDG91823.1"/>
    <property type="molecule type" value="Genomic_DNA"/>
</dbReference>
<evidence type="ECO:0000256" key="1">
    <source>
        <dbReference type="SAM" id="SignalP"/>
    </source>
</evidence>
<dbReference type="Proteomes" id="UP000294668">
    <property type="component" value="Unassembled WGS sequence"/>
</dbReference>
<evidence type="ECO:0000313" key="3">
    <source>
        <dbReference type="EMBL" id="PAK87293.1"/>
    </source>
</evidence>
<keyword evidence="1" id="KW-0732">Signal</keyword>
<dbReference type="EMBL" id="NCXI01000006">
    <property type="protein sequence ID" value="PAK87293.1"/>
    <property type="molecule type" value="Genomic_DNA"/>
</dbReference>
<evidence type="ECO:0000313" key="7">
    <source>
        <dbReference type="Proteomes" id="UP000294668"/>
    </source>
</evidence>
<feature type="signal peptide" evidence="1">
    <location>
        <begin position="1"/>
        <end position="25"/>
    </location>
</feature>
<accession>A0A269YP18</accession>
<dbReference type="Proteomes" id="UP000214739">
    <property type="component" value="Unassembled WGS sequence"/>
</dbReference>
<feature type="chain" id="PRO_5044572153" description="DUF5626 domain-containing protein" evidence="1">
    <location>
        <begin position="26"/>
        <end position="145"/>
    </location>
</feature>
<evidence type="ECO:0000313" key="4">
    <source>
        <dbReference type="EMBL" id="TDG91823.1"/>
    </source>
</evidence>
<dbReference type="EMBL" id="BDGB01000097">
    <property type="protein sequence ID" value="GAW72807.1"/>
    <property type="molecule type" value="Genomic_DNA"/>
</dbReference>
<gene>
    <name evidence="3" type="ORF">B8W98_01755</name>
    <name evidence="4" type="ORF">C5L28_001228</name>
    <name evidence="2" type="ORF">LPKJCM_01937</name>
</gene>
<dbReference type="AlphaFoldDB" id="A0A269YP18"/>
<evidence type="ECO:0008006" key="8">
    <source>
        <dbReference type="Google" id="ProtNLM"/>
    </source>
</evidence>
<dbReference type="Proteomes" id="UP000216802">
    <property type="component" value="Unassembled WGS sequence"/>
</dbReference>
<reference evidence="4 7" key="3">
    <citation type="journal article" date="2019" name="Appl. Microbiol. Biotechnol.">
        <title>Uncovering carbohydrate metabolism through a genotype-phenotype association study of 56 lactic acid bacteria genomes.</title>
        <authorList>
            <person name="Buron-Moles G."/>
            <person name="Chailyan A."/>
            <person name="Dolejs I."/>
            <person name="Forster J."/>
            <person name="Miks M.H."/>
        </authorList>
    </citation>
    <scope>NUCLEOTIDE SEQUENCE [LARGE SCALE GENOMIC DNA]</scope>
    <source>
        <strain evidence="4 7">DSM 10551</strain>
    </source>
</reference>
<proteinExistence type="predicted"/>
<sequence length="145" mass="16292">MKKLIISTTLVLLASFCLFPKLTPAASIQNIQRTQTTISTATDNNTLNTMTISSHKIKIEPAHHVYQVKKEGFGWIVTFRLHIYQDRIIGISKFSSNSYFGSMASSKLRIIHHSEAIWSGVHRVGITRNNVSVVVKVENNNLIIN</sequence>